<keyword evidence="6" id="KW-1185">Reference proteome</keyword>
<proteinExistence type="predicted"/>
<dbReference type="Pfam" id="PF13796">
    <property type="entry name" value="Sensor"/>
    <property type="match status" value="1"/>
</dbReference>
<protein>
    <submittedName>
        <fullName evidence="3">Sensor domain-containing protein</fullName>
    </submittedName>
</protein>
<dbReference type="GeneID" id="95377063"/>
<name>A0A410WZD7_9BACL</name>
<evidence type="ECO:0000313" key="3">
    <source>
        <dbReference type="EMBL" id="MCY9596886.1"/>
    </source>
</evidence>
<dbReference type="KEGG" id="pchi:PC41400_19910"/>
<feature type="transmembrane region" description="Helical" evidence="1">
    <location>
        <begin position="171"/>
        <end position="192"/>
    </location>
</feature>
<dbReference type="Proteomes" id="UP000288943">
    <property type="component" value="Chromosome"/>
</dbReference>
<evidence type="ECO:0000313" key="4">
    <source>
        <dbReference type="EMBL" id="QAV19798.1"/>
    </source>
</evidence>
<feature type="transmembrane region" description="Helical" evidence="1">
    <location>
        <begin position="7"/>
        <end position="26"/>
    </location>
</feature>
<keyword evidence="1" id="KW-0812">Transmembrane</keyword>
<organism evidence="4 5">
    <name type="scientific">Paenibacillus chitinolyticus</name>
    <dbReference type="NCBI Taxonomy" id="79263"/>
    <lineage>
        <taxon>Bacteria</taxon>
        <taxon>Bacillati</taxon>
        <taxon>Bacillota</taxon>
        <taxon>Bacilli</taxon>
        <taxon>Bacillales</taxon>
        <taxon>Paenibacillaceae</taxon>
        <taxon>Paenibacillus</taxon>
    </lineage>
</organism>
<feature type="transmembrane region" description="Helical" evidence="1">
    <location>
        <begin position="32"/>
        <end position="52"/>
    </location>
</feature>
<evidence type="ECO:0000313" key="6">
    <source>
        <dbReference type="Proteomes" id="UP001527202"/>
    </source>
</evidence>
<dbReference type="EMBL" id="JAMDMJ010000015">
    <property type="protein sequence ID" value="MCY9596886.1"/>
    <property type="molecule type" value="Genomic_DNA"/>
</dbReference>
<accession>A0A410WZD7</accession>
<reference evidence="3 6" key="2">
    <citation type="submission" date="2022-05" db="EMBL/GenBank/DDBJ databases">
        <title>Genome Sequencing of Bee-Associated Microbes.</title>
        <authorList>
            <person name="Dunlap C."/>
        </authorList>
    </citation>
    <scope>NUCLEOTIDE SEQUENCE [LARGE SCALE GENOMIC DNA]</scope>
    <source>
        <strain evidence="3 6">NRRL B-23120</strain>
    </source>
</reference>
<dbReference type="EMBL" id="CP026520">
    <property type="protein sequence ID" value="QAV19798.1"/>
    <property type="molecule type" value="Genomic_DNA"/>
</dbReference>
<feature type="domain" description="Putative sensor" evidence="2">
    <location>
        <begin position="13"/>
        <end position="204"/>
    </location>
</feature>
<dbReference type="AlphaFoldDB" id="A0A410WZD7"/>
<gene>
    <name evidence="3" type="ORF">M5X16_13990</name>
    <name evidence="4" type="ORF">PC41400_19910</name>
</gene>
<sequence>MNKSPDLTASFFYLLALLPMGLFGFVYAVVGIALSIGLMPIFIGFPLLLFVLRTNRNLTELDARLASRLLGLEPQTEAAASGGTLRGERKSFWAMLGAELVDARSFSALLWQFIRLPLGILAFAFTVSIASVILALLVSPVVYWILLQTLHIDIFHDQLNFFLMNERIDSMQLSLIYTGLGILAAPVGMIAIRKLAQFMGSIAVEMTRIGAPAYQPAPQYR</sequence>
<feature type="transmembrane region" description="Helical" evidence="1">
    <location>
        <begin position="120"/>
        <end position="146"/>
    </location>
</feature>
<keyword evidence="1" id="KW-0472">Membrane</keyword>
<evidence type="ECO:0000313" key="5">
    <source>
        <dbReference type="Proteomes" id="UP000288943"/>
    </source>
</evidence>
<dbReference type="OrthoDB" id="2583187at2"/>
<evidence type="ECO:0000259" key="2">
    <source>
        <dbReference type="Pfam" id="PF13796"/>
    </source>
</evidence>
<dbReference type="Proteomes" id="UP001527202">
    <property type="component" value="Unassembled WGS sequence"/>
</dbReference>
<dbReference type="InterPro" id="IPR025828">
    <property type="entry name" value="Put_sensor_dom"/>
</dbReference>
<dbReference type="RefSeq" id="WP_042227140.1">
    <property type="nucleotide sequence ID" value="NZ_CP026520.1"/>
</dbReference>
<keyword evidence="1" id="KW-1133">Transmembrane helix</keyword>
<reference evidence="4 5" key="1">
    <citation type="submission" date="2018-01" db="EMBL/GenBank/DDBJ databases">
        <title>The whole genome sequencing and assembly of Paenibacillus chitinolyticus KCCM 41400 strain.</title>
        <authorList>
            <person name="Kim J.-Y."/>
            <person name="Park M.-K."/>
            <person name="Lee Y.-J."/>
            <person name="Yi H."/>
            <person name="Bahn Y.-S."/>
            <person name="Kim J.F."/>
            <person name="Lee D.-W."/>
        </authorList>
    </citation>
    <scope>NUCLEOTIDE SEQUENCE [LARGE SCALE GENOMIC DNA]</scope>
    <source>
        <strain evidence="4 5">KCCM 41400</strain>
    </source>
</reference>
<evidence type="ECO:0000256" key="1">
    <source>
        <dbReference type="SAM" id="Phobius"/>
    </source>
</evidence>